<dbReference type="CDD" id="cd21177">
    <property type="entry name" value="LPMO_AA10"/>
    <property type="match status" value="1"/>
</dbReference>
<proteinExistence type="predicted"/>
<dbReference type="Proteomes" id="UP000238730">
    <property type="component" value="Unassembled WGS sequence"/>
</dbReference>
<dbReference type="Gene3D" id="3.30.70.2150">
    <property type="match status" value="1"/>
</dbReference>
<comment type="caution">
    <text evidence="7">The sequence shown here is derived from an EMBL/GenBank/DDBJ whole genome shotgun (WGS) entry which is preliminary data.</text>
</comment>
<evidence type="ECO:0000256" key="5">
    <source>
        <dbReference type="SAM" id="SignalP"/>
    </source>
</evidence>
<keyword evidence="1" id="KW-0964">Secreted</keyword>
<evidence type="ECO:0000259" key="6">
    <source>
        <dbReference type="SMART" id="SM00495"/>
    </source>
</evidence>
<reference evidence="7 8" key="1">
    <citation type="submission" date="2016-12" db="EMBL/GenBank/DDBJ databases">
        <title>Diversity of luminous bacteria.</title>
        <authorList>
            <person name="Yoshizawa S."/>
            <person name="Kogure K."/>
        </authorList>
    </citation>
    <scope>NUCLEOTIDE SEQUENCE [LARGE SCALE GENOMIC DNA]</scope>
    <source>
        <strain evidence="7 8">LC1-200</strain>
    </source>
</reference>
<dbReference type="Gene3D" id="2.70.50.50">
    <property type="entry name" value="chitin-binding protein cbp21"/>
    <property type="match status" value="1"/>
</dbReference>
<dbReference type="GO" id="GO:0004553">
    <property type="term" value="F:hydrolase activity, hydrolyzing O-glycosyl compounds"/>
    <property type="evidence" value="ECO:0007669"/>
    <property type="project" value="InterPro"/>
</dbReference>
<evidence type="ECO:0000313" key="8">
    <source>
        <dbReference type="Proteomes" id="UP000238730"/>
    </source>
</evidence>
<dbReference type="InterPro" id="IPR014756">
    <property type="entry name" value="Ig_E-set"/>
</dbReference>
<dbReference type="EMBL" id="MSCJ01000003">
    <property type="protein sequence ID" value="PQJ62020.1"/>
    <property type="molecule type" value="Genomic_DNA"/>
</dbReference>
<dbReference type="SUPFAM" id="SSF81296">
    <property type="entry name" value="E set domains"/>
    <property type="match status" value="1"/>
</dbReference>
<dbReference type="Gene3D" id="2.10.10.20">
    <property type="entry name" value="Carbohydrate-binding module superfamily 5/12"/>
    <property type="match status" value="2"/>
</dbReference>
<feature type="domain" description="Chitin-binding type-3" evidence="6">
    <location>
        <begin position="361"/>
        <end position="403"/>
    </location>
</feature>
<dbReference type="Pfam" id="PF18416">
    <property type="entry name" value="GbpA_2"/>
    <property type="match status" value="1"/>
</dbReference>
<keyword evidence="3 5" id="KW-0732">Signal</keyword>
<feature type="domain" description="Chitin-binding type-3" evidence="6">
    <location>
        <begin position="412"/>
        <end position="457"/>
    </location>
</feature>
<dbReference type="InterPro" id="IPR041029">
    <property type="entry name" value="GbpA_2"/>
</dbReference>
<evidence type="ECO:0000256" key="2">
    <source>
        <dbReference type="ARBA" id="ARBA00022669"/>
    </source>
</evidence>
<sequence length="457" mass="50029">MSSKLKQLSLSVAFALANVAAIGTANAHGWAEFPPARTVICDADGNYWGGQAPNLACRTLFAENGGWPFTQKNENAANTTDYKNIEAVKVSVPNGLLCAGGDTKKDGLDIPSQHWQKTELILDENGEFDFVWTATAAHNPSYWEFYLTKPGHDFSKPLNWDDLELVDTVGNVMPNAGSPYKTYNFKVKLPTDRSGDAVLYSRWQRIDPVGEGFYNCSDVVIKQSDNEGEVTPPPVVGGDMNAIPGYFVPVGYQTPAVGETVRFRLMAPVTGAEVLDHRLVITAANQATWIETLATEINALNSEKLFVGVWNQTSGQYEFDASNVHANKVWVSEKDYAFAVSIFAELEPLPPVPPVDPELPEGSWNKSATYLAGDEVTHAGKTWKAGWWTTGDEPGKSEVWKVVLGEGETPEVGAWSATQVYNENDVATHNGSSWKAGWYTKGEEPGTTGEWGVWRKL</sequence>
<name>A0A2S7VK30_PHOAN</name>
<dbReference type="SUPFAM" id="SSF51055">
    <property type="entry name" value="Carbohydrate binding domain"/>
    <property type="match status" value="2"/>
</dbReference>
<dbReference type="InterPro" id="IPR051024">
    <property type="entry name" value="GlcNAc_Chitin_IntDeg"/>
</dbReference>
<dbReference type="InterPro" id="IPR004302">
    <property type="entry name" value="Cellulose/chitin-bd_N"/>
</dbReference>
<dbReference type="Pfam" id="PF03067">
    <property type="entry name" value="LPMO_10"/>
    <property type="match status" value="1"/>
</dbReference>
<dbReference type="GO" id="GO:0005576">
    <property type="term" value="C:extracellular region"/>
    <property type="evidence" value="ECO:0007669"/>
    <property type="project" value="InterPro"/>
</dbReference>
<evidence type="ECO:0000256" key="1">
    <source>
        <dbReference type="ARBA" id="ARBA00022525"/>
    </source>
</evidence>
<keyword evidence="4" id="KW-0378">Hydrolase</keyword>
<dbReference type="AlphaFoldDB" id="A0A2S7VK30"/>
<feature type="chain" id="PRO_5015466993" description="Chitin-binding type-3 domain-containing protein" evidence="5">
    <location>
        <begin position="28"/>
        <end position="457"/>
    </location>
</feature>
<evidence type="ECO:0000256" key="4">
    <source>
        <dbReference type="ARBA" id="ARBA00022801"/>
    </source>
</evidence>
<dbReference type="SMART" id="SM00495">
    <property type="entry name" value="ChtBD3"/>
    <property type="match status" value="2"/>
</dbReference>
<keyword evidence="2" id="KW-0147">Chitin-binding</keyword>
<evidence type="ECO:0000313" key="7">
    <source>
        <dbReference type="EMBL" id="PQJ62020.1"/>
    </source>
</evidence>
<dbReference type="RefSeq" id="WP_105061860.1">
    <property type="nucleotide sequence ID" value="NZ_MSCJ01000003.1"/>
</dbReference>
<dbReference type="GO" id="GO:0030246">
    <property type="term" value="F:carbohydrate binding"/>
    <property type="evidence" value="ECO:0007669"/>
    <property type="project" value="InterPro"/>
</dbReference>
<dbReference type="PANTHER" id="PTHR34823:SF1">
    <property type="entry name" value="CHITIN-BINDING TYPE-4 DOMAIN-CONTAINING PROTEIN"/>
    <property type="match status" value="1"/>
</dbReference>
<dbReference type="Pfam" id="PF02839">
    <property type="entry name" value="CBM_5_12"/>
    <property type="match status" value="2"/>
</dbReference>
<dbReference type="GO" id="GO:0008061">
    <property type="term" value="F:chitin binding"/>
    <property type="evidence" value="ECO:0007669"/>
    <property type="project" value="UniProtKB-KW"/>
</dbReference>
<dbReference type="OrthoDB" id="3675244at2"/>
<dbReference type="InterPro" id="IPR036573">
    <property type="entry name" value="CBM_sf_5/12"/>
</dbReference>
<dbReference type="PANTHER" id="PTHR34823">
    <property type="entry name" value="GLCNAC-BINDING PROTEIN A"/>
    <property type="match status" value="1"/>
</dbReference>
<organism evidence="7 8">
    <name type="scientific">Photobacterium angustum</name>
    <dbReference type="NCBI Taxonomy" id="661"/>
    <lineage>
        <taxon>Bacteria</taxon>
        <taxon>Pseudomonadati</taxon>
        <taxon>Pseudomonadota</taxon>
        <taxon>Gammaproteobacteria</taxon>
        <taxon>Vibrionales</taxon>
        <taxon>Vibrionaceae</taxon>
        <taxon>Photobacterium</taxon>
    </lineage>
</organism>
<evidence type="ECO:0000256" key="3">
    <source>
        <dbReference type="ARBA" id="ARBA00022729"/>
    </source>
</evidence>
<gene>
    <name evidence="7" type="ORF">BTO08_17345</name>
</gene>
<dbReference type="CDD" id="cd12215">
    <property type="entry name" value="ChiC_BD"/>
    <property type="match status" value="2"/>
</dbReference>
<feature type="signal peptide" evidence="5">
    <location>
        <begin position="1"/>
        <end position="27"/>
    </location>
</feature>
<accession>A0A2S7VK30</accession>
<dbReference type="InterPro" id="IPR003610">
    <property type="entry name" value="CBM5/12"/>
</dbReference>
<protein>
    <recommendedName>
        <fullName evidence="6">Chitin-binding type-3 domain-containing protein</fullName>
    </recommendedName>
</protein>
<dbReference type="GO" id="GO:0005975">
    <property type="term" value="P:carbohydrate metabolic process"/>
    <property type="evidence" value="ECO:0007669"/>
    <property type="project" value="InterPro"/>
</dbReference>